<feature type="domain" description="GGDEF" evidence="5">
    <location>
        <begin position="274"/>
        <end position="405"/>
    </location>
</feature>
<evidence type="ECO:0000313" key="7">
    <source>
        <dbReference type="Proteomes" id="UP000653674"/>
    </source>
</evidence>
<dbReference type="CDD" id="cd01949">
    <property type="entry name" value="GGDEF"/>
    <property type="match status" value="1"/>
</dbReference>
<feature type="domain" description="EAL" evidence="4">
    <location>
        <begin position="414"/>
        <end position="666"/>
    </location>
</feature>
<dbReference type="Pfam" id="PF08448">
    <property type="entry name" value="PAS_4"/>
    <property type="match status" value="1"/>
</dbReference>
<dbReference type="PROSITE" id="PS50883">
    <property type="entry name" value="EAL"/>
    <property type="match status" value="1"/>
</dbReference>
<dbReference type="InterPro" id="IPR052155">
    <property type="entry name" value="Biofilm_reg_signaling"/>
</dbReference>
<dbReference type="Proteomes" id="UP000653674">
    <property type="component" value="Unassembled WGS sequence"/>
</dbReference>
<dbReference type="Gene3D" id="3.30.450.20">
    <property type="entry name" value="PAS domain"/>
    <property type="match status" value="1"/>
</dbReference>
<evidence type="ECO:0000259" key="5">
    <source>
        <dbReference type="PROSITE" id="PS50887"/>
    </source>
</evidence>
<dbReference type="NCBIfam" id="TIGR00229">
    <property type="entry name" value="sensory_box"/>
    <property type="match status" value="1"/>
</dbReference>
<name>A0A8J3LSA0_9ACTN</name>
<dbReference type="Pfam" id="PF00990">
    <property type="entry name" value="GGDEF"/>
    <property type="match status" value="1"/>
</dbReference>
<feature type="domain" description="PAS" evidence="2">
    <location>
        <begin position="118"/>
        <end position="188"/>
    </location>
</feature>
<evidence type="ECO:0000313" key="6">
    <source>
        <dbReference type="EMBL" id="GIG72726.1"/>
    </source>
</evidence>
<dbReference type="PANTHER" id="PTHR44757:SF2">
    <property type="entry name" value="BIOFILM ARCHITECTURE MAINTENANCE PROTEIN MBAA"/>
    <property type="match status" value="1"/>
</dbReference>
<protein>
    <submittedName>
        <fullName evidence="6">Bifunctional diguanylate cyclase/phosphodiesterase</fullName>
    </submittedName>
</protein>
<dbReference type="SMART" id="SM00267">
    <property type="entry name" value="GGDEF"/>
    <property type="match status" value="1"/>
</dbReference>
<dbReference type="PROSITE" id="PS50887">
    <property type="entry name" value="GGDEF"/>
    <property type="match status" value="1"/>
</dbReference>
<dbReference type="InterPro" id="IPR013656">
    <property type="entry name" value="PAS_4"/>
</dbReference>
<sequence>MSVTGRGAVPSSRRHPQPGGTDRCCDDAWASNQELPLGVSTDGLPPAHGVGFPVRQWVSPPEAARLVASGDLDAGHVVVAAPELDTATTALAQLAMAGFNGASSVLLTGTGAVQNARTLQQLQVAIDNIPAPIFSKDADGVYGACNRAFETFVGVPREKIIGRTVHDLWSSDLAAMYDKADRALMEAGGTQIYDGQVRYADGSVRDVTFYKAVFTDDQGTARGQSGAILDITERRALEAKLRTLADSDPLTGAANRASFARRLDEAAAHADTDQPPAVLLIDLDDFKIVNDTLGHDIGDKLLVAVSELLRQNVRELGLVARLGGDEFAVLTENLRADDVDLLVQRILAALTPPVLAADHPLVVRASIGVAYGRPGDRGADLLRNADIALYVAKDSGKGQYAYYRSGMKTRVVEQATLLNGLRQALNERQLHLEYQPIVRLSDGAVIGVEALARWRDPTRGVVPPARFIPIAERSGLILPLGRWVLDQACRDASRWQRLDPVREQFTMHVNVSAHQLREPTFTADLHKALTDAGLNPAALVIELTETAMTDDPATVETVHAIRELGVRIALDDFGTGQSSLAILASCPVDVIKIDKSFVDQITGSDRHAAVARTVVQLANSLGMETVAEGVESAVQARHLHTMGYRQAQGFHFARPLVPDAVDLLLE</sequence>
<dbReference type="SMART" id="SM00052">
    <property type="entry name" value="EAL"/>
    <property type="match status" value="1"/>
</dbReference>
<evidence type="ECO:0000259" key="3">
    <source>
        <dbReference type="PROSITE" id="PS50113"/>
    </source>
</evidence>
<reference evidence="6" key="1">
    <citation type="submission" date="2021-01" db="EMBL/GenBank/DDBJ databases">
        <title>Whole genome shotgun sequence of Planosporangium flavigriseum NBRC 105377.</title>
        <authorList>
            <person name="Komaki H."/>
            <person name="Tamura T."/>
        </authorList>
    </citation>
    <scope>NUCLEOTIDE SEQUENCE</scope>
    <source>
        <strain evidence="6">NBRC 105377</strain>
    </source>
</reference>
<evidence type="ECO:0000259" key="4">
    <source>
        <dbReference type="PROSITE" id="PS50883"/>
    </source>
</evidence>
<dbReference type="AlphaFoldDB" id="A0A8J3LSA0"/>
<dbReference type="PROSITE" id="PS50112">
    <property type="entry name" value="PAS"/>
    <property type="match status" value="1"/>
</dbReference>
<dbReference type="NCBIfam" id="TIGR00254">
    <property type="entry name" value="GGDEF"/>
    <property type="match status" value="1"/>
</dbReference>
<dbReference type="SUPFAM" id="SSF55073">
    <property type="entry name" value="Nucleotide cyclase"/>
    <property type="match status" value="1"/>
</dbReference>
<dbReference type="InterPro" id="IPR001633">
    <property type="entry name" value="EAL_dom"/>
</dbReference>
<dbReference type="InterPro" id="IPR035919">
    <property type="entry name" value="EAL_sf"/>
</dbReference>
<feature type="region of interest" description="Disordered" evidence="1">
    <location>
        <begin position="1"/>
        <end position="23"/>
    </location>
</feature>
<dbReference type="CDD" id="cd00130">
    <property type="entry name" value="PAS"/>
    <property type="match status" value="1"/>
</dbReference>
<comment type="caution">
    <text evidence="6">The sequence shown here is derived from an EMBL/GenBank/DDBJ whole genome shotgun (WGS) entry which is preliminary data.</text>
</comment>
<dbReference type="InterPro" id="IPR000700">
    <property type="entry name" value="PAS-assoc_C"/>
</dbReference>
<dbReference type="InterPro" id="IPR043128">
    <property type="entry name" value="Rev_trsase/Diguanyl_cyclase"/>
</dbReference>
<dbReference type="SMART" id="SM00091">
    <property type="entry name" value="PAS"/>
    <property type="match status" value="1"/>
</dbReference>
<dbReference type="Pfam" id="PF00563">
    <property type="entry name" value="EAL"/>
    <property type="match status" value="1"/>
</dbReference>
<dbReference type="EMBL" id="BONU01000005">
    <property type="protein sequence ID" value="GIG72726.1"/>
    <property type="molecule type" value="Genomic_DNA"/>
</dbReference>
<dbReference type="SUPFAM" id="SSF141868">
    <property type="entry name" value="EAL domain-like"/>
    <property type="match status" value="1"/>
</dbReference>
<gene>
    <name evidence="6" type="ORF">Pfl04_11300</name>
</gene>
<dbReference type="PANTHER" id="PTHR44757">
    <property type="entry name" value="DIGUANYLATE CYCLASE DGCP"/>
    <property type="match status" value="1"/>
</dbReference>
<keyword evidence="7" id="KW-1185">Reference proteome</keyword>
<evidence type="ECO:0000256" key="1">
    <source>
        <dbReference type="SAM" id="MobiDB-lite"/>
    </source>
</evidence>
<dbReference type="InterPro" id="IPR000160">
    <property type="entry name" value="GGDEF_dom"/>
</dbReference>
<proteinExistence type="predicted"/>
<evidence type="ECO:0000259" key="2">
    <source>
        <dbReference type="PROSITE" id="PS50112"/>
    </source>
</evidence>
<dbReference type="SUPFAM" id="SSF55785">
    <property type="entry name" value="PYP-like sensor domain (PAS domain)"/>
    <property type="match status" value="1"/>
</dbReference>
<dbReference type="InterPro" id="IPR029787">
    <property type="entry name" value="Nucleotide_cyclase"/>
</dbReference>
<dbReference type="Gene3D" id="3.20.20.450">
    <property type="entry name" value="EAL domain"/>
    <property type="match status" value="1"/>
</dbReference>
<dbReference type="InterPro" id="IPR000014">
    <property type="entry name" value="PAS"/>
</dbReference>
<feature type="domain" description="PAC" evidence="3">
    <location>
        <begin position="191"/>
        <end position="243"/>
    </location>
</feature>
<dbReference type="PROSITE" id="PS50113">
    <property type="entry name" value="PAC"/>
    <property type="match status" value="1"/>
</dbReference>
<dbReference type="Gene3D" id="3.30.70.270">
    <property type="match status" value="1"/>
</dbReference>
<accession>A0A8J3LSA0</accession>
<organism evidence="6 7">
    <name type="scientific">Planosporangium flavigriseum</name>
    <dbReference type="NCBI Taxonomy" id="373681"/>
    <lineage>
        <taxon>Bacteria</taxon>
        <taxon>Bacillati</taxon>
        <taxon>Actinomycetota</taxon>
        <taxon>Actinomycetes</taxon>
        <taxon>Micromonosporales</taxon>
        <taxon>Micromonosporaceae</taxon>
        <taxon>Planosporangium</taxon>
    </lineage>
</organism>
<dbReference type="InterPro" id="IPR035965">
    <property type="entry name" value="PAS-like_dom_sf"/>
</dbReference>
<dbReference type="CDD" id="cd01948">
    <property type="entry name" value="EAL"/>
    <property type="match status" value="1"/>
</dbReference>